<keyword evidence="2" id="KW-1185">Reference proteome</keyword>
<proteinExistence type="predicted"/>
<gene>
    <name evidence="1" type="ORF">NCTC10183_00276</name>
</gene>
<evidence type="ECO:0000313" key="1">
    <source>
        <dbReference type="EMBL" id="VEU58511.1"/>
    </source>
</evidence>
<reference evidence="1 2" key="1">
    <citation type="submission" date="2019-01" db="EMBL/GenBank/DDBJ databases">
        <authorList>
            <consortium name="Pathogen Informatics"/>
        </authorList>
    </citation>
    <scope>NUCLEOTIDE SEQUENCE [LARGE SCALE GENOMIC DNA]</scope>
    <source>
        <strain evidence="1 2">NCTC10183</strain>
    </source>
</reference>
<protein>
    <submittedName>
        <fullName evidence="1">Uncharacterized protein</fullName>
    </submittedName>
</protein>
<dbReference type="EMBL" id="LR214950">
    <property type="protein sequence ID" value="VEU58511.1"/>
    <property type="molecule type" value="Genomic_DNA"/>
</dbReference>
<organism evidence="1 2">
    <name type="scientific">Mycoplasmopsis gallinacea</name>
    <dbReference type="NCBI Taxonomy" id="29556"/>
    <lineage>
        <taxon>Bacteria</taxon>
        <taxon>Bacillati</taxon>
        <taxon>Mycoplasmatota</taxon>
        <taxon>Mycoplasmoidales</taxon>
        <taxon>Metamycoplasmataceae</taxon>
        <taxon>Mycoplasmopsis</taxon>
    </lineage>
</organism>
<dbReference type="Proteomes" id="UP000290568">
    <property type="component" value="Chromosome"/>
</dbReference>
<evidence type="ECO:0000313" key="2">
    <source>
        <dbReference type="Proteomes" id="UP000290568"/>
    </source>
</evidence>
<dbReference type="AlphaFoldDB" id="A0A449A2N2"/>
<dbReference type="RefSeq" id="WP_165001808.1">
    <property type="nucleotide sequence ID" value="NZ_LR214950.1"/>
</dbReference>
<name>A0A449A2N2_9BACT</name>
<accession>A0A449A2N2</accession>
<sequence>MLNEIYNQNSLIEQSPLIQNYVGEFLMQESNQESEFLKITFFCPNSYKCSL</sequence>